<reference evidence="1 2" key="1">
    <citation type="submission" date="2019-06" db="EMBL/GenBank/DDBJ databases">
        <title>A chromosomal-level reference genome of Carpinus fangiana (Coryloideae, Betulaceae).</title>
        <authorList>
            <person name="Yang X."/>
            <person name="Wang Z."/>
            <person name="Zhang L."/>
            <person name="Hao G."/>
            <person name="Liu J."/>
            <person name="Yang Y."/>
        </authorList>
    </citation>
    <scope>NUCLEOTIDE SEQUENCE [LARGE SCALE GENOMIC DNA]</scope>
    <source>
        <strain evidence="1">Cfa_2016G</strain>
        <tissue evidence="1">Leaf</tissue>
    </source>
</reference>
<name>A0A660KQQ0_9ROSI</name>
<organism evidence="1 2">
    <name type="scientific">Carpinus fangiana</name>
    <dbReference type="NCBI Taxonomy" id="176857"/>
    <lineage>
        <taxon>Eukaryota</taxon>
        <taxon>Viridiplantae</taxon>
        <taxon>Streptophyta</taxon>
        <taxon>Embryophyta</taxon>
        <taxon>Tracheophyta</taxon>
        <taxon>Spermatophyta</taxon>
        <taxon>Magnoliopsida</taxon>
        <taxon>eudicotyledons</taxon>
        <taxon>Gunneridae</taxon>
        <taxon>Pentapetalae</taxon>
        <taxon>rosids</taxon>
        <taxon>fabids</taxon>
        <taxon>Fagales</taxon>
        <taxon>Betulaceae</taxon>
        <taxon>Carpinus</taxon>
    </lineage>
</organism>
<proteinExistence type="predicted"/>
<evidence type="ECO:0000313" key="1">
    <source>
        <dbReference type="EMBL" id="KAE8038010.1"/>
    </source>
</evidence>
<evidence type="ECO:0000313" key="2">
    <source>
        <dbReference type="Proteomes" id="UP000327013"/>
    </source>
</evidence>
<dbReference type="AlphaFoldDB" id="A0A660KQQ0"/>
<keyword evidence="2" id="KW-1185">Reference proteome</keyword>
<sequence>MATFSIDKEVRARVPGETRLLGVIESRGILCFGGKCRGVEGQSQPWLPCVRIHTNIRKPKMSQISSMSVTPSLSDQFTISQITSLIISIKSQMLLGAQIFV</sequence>
<dbReference type="EMBL" id="CM017324">
    <property type="protein sequence ID" value="KAE8038010.1"/>
    <property type="molecule type" value="Genomic_DNA"/>
</dbReference>
<accession>A0A660KQQ0</accession>
<protein>
    <submittedName>
        <fullName evidence="1">Uncharacterized protein</fullName>
    </submittedName>
</protein>
<dbReference type="Proteomes" id="UP000327013">
    <property type="component" value="Chromosome 4"/>
</dbReference>
<gene>
    <name evidence="1" type="ORF">FH972_010558</name>
</gene>